<feature type="compositionally biased region" description="Basic and acidic residues" evidence="1">
    <location>
        <begin position="182"/>
        <end position="218"/>
    </location>
</feature>
<feature type="region of interest" description="Disordered" evidence="1">
    <location>
        <begin position="101"/>
        <end position="260"/>
    </location>
</feature>
<dbReference type="AlphaFoldDB" id="A0A1M5ZFW6"/>
<dbReference type="Pfam" id="PF11167">
    <property type="entry name" value="DUF2953"/>
    <property type="match status" value="1"/>
</dbReference>
<feature type="compositionally biased region" description="Polar residues" evidence="1">
    <location>
        <begin position="144"/>
        <end position="180"/>
    </location>
</feature>
<evidence type="ECO:0000256" key="1">
    <source>
        <dbReference type="SAM" id="MobiDB-lite"/>
    </source>
</evidence>
<feature type="transmembrane region" description="Helical" evidence="2">
    <location>
        <begin position="6"/>
        <end position="33"/>
    </location>
</feature>
<evidence type="ECO:0000313" key="3">
    <source>
        <dbReference type="EMBL" id="SHI23054.1"/>
    </source>
</evidence>
<keyword evidence="2" id="KW-0472">Membrane</keyword>
<dbReference type="OrthoDB" id="2087351at2"/>
<dbReference type="InterPro" id="IPR021338">
    <property type="entry name" value="DUF2953"/>
</dbReference>
<dbReference type="EMBL" id="FQXK01000018">
    <property type="protein sequence ID" value="SHI23054.1"/>
    <property type="molecule type" value="Genomic_DNA"/>
</dbReference>
<name>A0A1M5ZFW6_BUTFI</name>
<keyword evidence="2" id="KW-1133">Transmembrane helix</keyword>
<protein>
    <recommendedName>
        <fullName evidence="5">DUF2953 domain-containing protein</fullName>
    </recommendedName>
</protein>
<gene>
    <name evidence="3" type="ORF">SAMN02745229_02234</name>
</gene>
<sequence>MLGVFLGILKIIGITILVILLIIIALLLIVLFVPIRYKAHAVIDHCNLDDENLDFKEKVSAEAGFTWLLHLVRGGIGYPENKEFWVKVLFFKILPKSEDSKKKKEEKQHKKDRKNSKKKLEQALENAGDAQEIGPEDRKDVENGSASNEADSANGGTLVSGNSSEDGSTTDDNASNSVNSEGEGRTDGKDYSEGEGRTEGKDYSEGKDRSEGKDHSESEGNPESTGDYDKTSNLEGSSNQESLSNDSDKGKKSGRKKSSRLDDLDDDGVDIFTVFDFFEKLSDLFWGTLDFLEKPEMAVEKAFYTISRACDKIDLIQDTLESPTFERAYRCAKKDLFLILRHVKPKKLSADILLGLGDPATTAQVLAAVNIADAFLSYDIDLEPDFENKVVEADVDIKGKIALWRVLLSAARVYFNKDIRKVWKRINRIISK</sequence>
<proteinExistence type="predicted"/>
<accession>A0A1M5ZFW6</accession>
<reference evidence="4" key="1">
    <citation type="submission" date="2016-11" db="EMBL/GenBank/DDBJ databases">
        <authorList>
            <person name="Varghese N."/>
            <person name="Submissions S."/>
        </authorList>
    </citation>
    <scope>NUCLEOTIDE SEQUENCE [LARGE SCALE GENOMIC DNA]</scope>
    <source>
        <strain evidence="4">DSM 3071</strain>
    </source>
</reference>
<dbReference type="GeneID" id="89509842"/>
<evidence type="ECO:0008006" key="5">
    <source>
        <dbReference type="Google" id="ProtNLM"/>
    </source>
</evidence>
<dbReference type="STRING" id="1121131.SAMN02745229_02234"/>
<organism evidence="3 4">
    <name type="scientific">Butyrivibrio fibrisolvens DSM 3071</name>
    <dbReference type="NCBI Taxonomy" id="1121131"/>
    <lineage>
        <taxon>Bacteria</taxon>
        <taxon>Bacillati</taxon>
        <taxon>Bacillota</taxon>
        <taxon>Clostridia</taxon>
        <taxon>Lachnospirales</taxon>
        <taxon>Lachnospiraceae</taxon>
        <taxon>Butyrivibrio</taxon>
    </lineage>
</organism>
<keyword evidence="4" id="KW-1185">Reference proteome</keyword>
<evidence type="ECO:0000313" key="4">
    <source>
        <dbReference type="Proteomes" id="UP000184278"/>
    </source>
</evidence>
<keyword evidence="2" id="KW-0812">Transmembrane</keyword>
<evidence type="ECO:0000256" key="2">
    <source>
        <dbReference type="SAM" id="Phobius"/>
    </source>
</evidence>
<dbReference type="RefSeq" id="WP_073387796.1">
    <property type="nucleotide sequence ID" value="NZ_FQXK01000018.1"/>
</dbReference>
<dbReference type="Proteomes" id="UP000184278">
    <property type="component" value="Unassembled WGS sequence"/>
</dbReference>